<reference evidence="4 5" key="1">
    <citation type="journal article" date="2014" name="PLoS Genet.">
        <title>Phylogenetically driven sequencing of extremely halophilic archaea reveals strategies for static and dynamic osmo-response.</title>
        <authorList>
            <person name="Becker E.A."/>
            <person name="Seitzer P.M."/>
            <person name="Tritt A."/>
            <person name="Larsen D."/>
            <person name="Krusor M."/>
            <person name="Yao A.I."/>
            <person name="Wu D."/>
            <person name="Madern D."/>
            <person name="Eisen J.A."/>
            <person name="Darling A.E."/>
            <person name="Facciotti M.T."/>
        </authorList>
    </citation>
    <scope>NUCLEOTIDE SEQUENCE [LARGE SCALE GENOMIC DNA]</scope>
    <source>
        <strain evidence="4 5">DSM 13077</strain>
    </source>
</reference>
<comment type="caution">
    <text evidence="4">The sequence shown here is derived from an EMBL/GenBank/DDBJ whole genome shotgun (WGS) entry which is preliminary data.</text>
</comment>
<accession>M0AMS1</accession>
<organism evidence="4 5">
    <name type="scientific">Natrialba aegyptia DSM 13077</name>
    <dbReference type="NCBI Taxonomy" id="1227491"/>
    <lineage>
        <taxon>Archaea</taxon>
        <taxon>Methanobacteriati</taxon>
        <taxon>Methanobacteriota</taxon>
        <taxon>Stenosarchaea group</taxon>
        <taxon>Halobacteria</taxon>
        <taxon>Halobacteriales</taxon>
        <taxon>Natrialbaceae</taxon>
        <taxon>Natrialba</taxon>
    </lineage>
</organism>
<evidence type="ECO:0000313" key="5">
    <source>
        <dbReference type="Proteomes" id="UP000011591"/>
    </source>
</evidence>
<evidence type="ECO:0000313" key="4">
    <source>
        <dbReference type="EMBL" id="ELY99636.1"/>
    </source>
</evidence>
<evidence type="ECO:0000256" key="1">
    <source>
        <dbReference type="ARBA" id="ARBA00023015"/>
    </source>
</evidence>
<keyword evidence="2" id="KW-0804">Transcription</keyword>
<dbReference type="Proteomes" id="UP000011591">
    <property type="component" value="Unassembled WGS sequence"/>
</dbReference>
<name>M0AMS1_9EURY</name>
<dbReference type="AlphaFoldDB" id="M0AMS1"/>
<dbReference type="PANTHER" id="PTHR34236:SF1">
    <property type="entry name" value="DIMETHYL SULFOXIDE REDUCTASE TRANSCRIPTIONAL ACTIVATOR"/>
    <property type="match status" value="1"/>
</dbReference>
<dbReference type="InterPro" id="IPR007050">
    <property type="entry name" value="HTH_bacterioopsin"/>
</dbReference>
<evidence type="ECO:0000259" key="3">
    <source>
        <dbReference type="Pfam" id="PF04967"/>
    </source>
</evidence>
<dbReference type="PATRIC" id="fig|1227491.4.peg.4071"/>
<gene>
    <name evidence="4" type="ORF">C480_20249</name>
</gene>
<proteinExistence type="predicted"/>
<sequence>MEFHMLTATIYIDLNDDYALSELQSIHDETFVMYKFEVIDGETIKFLIDAGEHRETIAAVLDGNDAVYSVEPIAESQLLITKRSSGVIPIIRENHGMFQRMNEFNGTGRMFEIVVFNREDLKNIIDGLRELGSVRLERLKPFAGYSSAFSTRQGEVLELAYEHGYFDWPRETDVKTLADRLDISHTTFLEHLRKAEKKVIGETLNSGATAPTIPEDIVNAQPDR</sequence>
<dbReference type="EMBL" id="AOIP01000056">
    <property type="protein sequence ID" value="ELY99636.1"/>
    <property type="molecule type" value="Genomic_DNA"/>
</dbReference>
<keyword evidence="5" id="KW-1185">Reference proteome</keyword>
<dbReference type="PANTHER" id="PTHR34236">
    <property type="entry name" value="DIMETHYL SULFOXIDE REDUCTASE TRANSCRIPTIONAL ACTIVATOR"/>
    <property type="match status" value="1"/>
</dbReference>
<keyword evidence="1" id="KW-0805">Transcription regulation</keyword>
<evidence type="ECO:0000256" key="2">
    <source>
        <dbReference type="ARBA" id="ARBA00023163"/>
    </source>
</evidence>
<feature type="domain" description="HTH bat-type" evidence="3">
    <location>
        <begin position="150"/>
        <end position="200"/>
    </location>
</feature>
<protein>
    <submittedName>
        <fullName evidence="4">Bacterio-opsin activator-like protein</fullName>
    </submittedName>
</protein>
<dbReference type="Pfam" id="PF04967">
    <property type="entry name" value="HTH_10"/>
    <property type="match status" value="1"/>
</dbReference>